<dbReference type="PATRIC" id="fig|1158608.3.peg.3103"/>
<reference evidence="5 7" key="2">
    <citation type="submission" date="2013-03" db="EMBL/GenBank/DDBJ databases">
        <title>The Genome Sequence of Enterococcus haemoperoxidus BAA-382 (PacBio/Illumina hybrid assembly).</title>
        <authorList>
            <consortium name="The Broad Institute Genomics Platform"/>
            <consortium name="The Broad Institute Genome Sequencing Center for Infectious Disease"/>
            <person name="Earl A."/>
            <person name="Russ C."/>
            <person name="Gilmore M."/>
            <person name="Surin D."/>
            <person name="Walker B."/>
            <person name="Young S."/>
            <person name="Zeng Q."/>
            <person name="Gargeya S."/>
            <person name="Fitzgerald M."/>
            <person name="Haas B."/>
            <person name="Abouelleil A."/>
            <person name="Allen A.W."/>
            <person name="Alvarado L."/>
            <person name="Arachchi H.M."/>
            <person name="Berlin A.M."/>
            <person name="Chapman S.B."/>
            <person name="Gainer-Dewar J."/>
            <person name="Goldberg J."/>
            <person name="Griggs A."/>
            <person name="Gujja S."/>
            <person name="Hansen M."/>
            <person name="Howarth C."/>
            <person name="Imamovic A."/>
            <person name="Ireland A."/>
            <person name="Larimer J."/>
            <person name="McCowan C."/>
            <person name="Murphy C."/>
            <person name="Pearson M."/>
            <person name="Poon T.W."/>
            <person name="Priest M."/>
            <person name="Roberts A."/>
            <person name="Saif S."/>
            <person name="Shea T."/>
            <person name="Sisk P."/>
            <person name="Sykes S."/>
            <person name="Wortman J."/>
            <person name="Nusbaum C."/>
            <person name="Birren B."/>
        </authorList>
    </citation>
    <scope>NUCLEOTIDE SEQUENCE [LARGE SCALE GENOMIC DNA]</scope>
    <source>
        <strain evidence="5 7">ATCC BAA-382</strain>
    </source>
</reference>
<reference evidence="4 6" key="1">
    <citation type="submission" date="2013-02" db="EMBL/GenBank/DDBJ databases">
        <title>The Genome Sequence of Enterococcus haemoperoxidus BAA-382.</title>
        <authorList>
            <consortium name="The Broad Institute Genome Sequencing Platform"/>
            <consortium name="The Broad Institute Genome Sequencing Center for Infectious Disease"/>
            <person name="Earl A.M."/>
            <person name="Gilmore M.S."/>
            <person name="Lebreton F."/>
            <person name="Walker B."/>
            <person name="Young S.K."/>
            <person name="Zeng Q."/>
            <person name="Gargeya S."/>
            <person name="Fitzgerald M."/>
            <person name="Haas B."/>
            <person name="Abouelleil A."/>
            <person name="Alvarado L."/>
            <person name="Arachchi H.M."/>
            <person name="Berlin A.M."/>
            <person name="Chapman S.B."/>
            <person name="Dewar J."/>
            <person name="Goldberg J."/>
            <person name="Griggs A."/>
            <person name="Gujja S."/>
            <person name="Hansen M."/>
            <person name="Howarth C."/>
            <person name="Imamovic A."/>
            <person name="Larimer J."/>
            <person name="McCowan C."/>
            <person name="Murphy C."/>
            <person name="Neiman D."/>
            <person name="Pearson M."/>
            <person name="Priest M."/>
            <person name="Roberts A."/>
            <person name="Saif S."/>
            <person name="Shea T."/>
            <person name="Sisk P."/>
            <person name="Sykes S."/>
            <person name="Wortman J."/>
            <person name="Nusbaum C."/>
            <person name="Birren B."/>
        </authorList>
    </citation>
    <scope>NUCLEOTIDE SEQUENCE [LARGE SCALE GENOMIC DNA]</scope>
    <source>
        <strain evidence="4 6">ATCC BAA-382</strain>
    </source>
</reference>
<dbReference type="Proteomes" id="UP000014197">
    <property type="component" value="Unassembled WGS sequence"/>
</dbReference>
<dbReference type="InterPro" id="IPR027417">
    <property type="entry name" value="P-loop_NTPase"/>
</dbReference>
<evidence type="ECO:0000256" key="2">
    <source>
        <dbReference type="ARBA" id="ARBA00022801"/>
    </source>
</evidence>
<evidence type="ECO:0000256" key="1">
    <source>
        <dbReference type="ARBA" id="ARBA00022741"/>
    </source>
</evidence>
<dbReference type="EMBL" id="ASVY01000002">
    <property type="protein sequence ID" value="EOT61870.1"/>
    <property type="molecule type" value="Genomic_DNA"/>
</dbReference>
<evidence type="ECO:0008006" key="8">
    <source>
        <dbReference type="Google" id="ProtNLM"/>
    </source>
</evidence>
<gene>
    <name evidence="5" type="ORF">I583_00852</name>
    <name evidence="4" type="ORF">UAW_03169</name>
</gene>
<dbReference type="Proteomes" id="UP000013858">
    <property type="component" value="Unassembled WGS sequence"/>
</dbReference>
<keyword evidence="3" id="KW-0067">ATP-binding</keyword>
<dbReference type="PANTHER" id="PTHR43146">
    <property type="entry name" value="CANCER-RELATED NUCLEOSIDE-TRIPHOSPHATASE"/>
    <property type="match status" value="1"/>
</dbReference>
<dbReference type="InterPro" id="IPR004948">
    <property type="entry name" value="Nuc-triphosphatase_THEP1"/>
</dbReference>
<dbReference type="RefSeq" id="WP_010763325.1">
    <property type="nucleotide sequence ID" value="NZ_KB946316.1"/>
</dbReference>
<dbReference type="PANTHER" id="PTHR43146:SF1">
    <property type="entry name" value="CANCER-RELATED NUCLEOSIDE-TRIPHOSPHATASE"/>
    <property type="match status" value="1"/>
</dbReference>
<dbReference type="Pfam" id="PF03266">
    <property type="entry name" value="NTPase_1"/>
    <property type="match status" value="1"/>
</dbReference>
<evidence type="ECO:0000313" key="6">
    <source>
        <dbReference type="Proteomes" id="UP000013858"/>
    </source>
</evidence>
<dbReference type="GO" id="GO:0005524">
    <property type="term" value="F:ATP binding"/>
    <property type="evidence" value="ECO:0007669"/>
    <property type="project" value="UniProtKB-KW"/>
</dbReference>
<dbReference type="eggNOG" id="COG1618">
    <property type="taxonomic scope" value="Bacteria"/>
</dbReference>
<dbReference type="STRING" id="155618.RV06_GL003173"/>
<sequence length="195" mass="22570">MNNFFLEGDKFIGKSTLLREVIMATGKSVSGFYVNRRINDQGHIVGFELRAAKEWGQQTPDMTPIADHCFIHTEKGRRTRNLQVFETFGKALLKEAKNDTADIILLDEIGGIELLSSPFKVELLTLIQQPKKILGVFKSEENYHKQKKYTLEKLEIGQQRVMLRQEILKENGQILKLNEHNYSIVKNQLFKFLME</sequence>
<keyword evidence="1" id="KW-0547">Nucleotide-binding</keyword>
<accession>R2S9F6</accession>
<dbReference type="EMBL" id="AJAR01000031">
    <property type="protein sequence ID" value="EOH92185.1"/>
    <property type="molecule type" value="Genomic_DNA"/>
</dbReference>
<comment type="caution">
    <text evidence="4">The sequence shown here is derived from an EMBL/GenBank/DDBJ whole genome shotgun (WGS) entry which is preliminary data.</text>
</comment>
<evidence type="ECO:0000313" key="7">
    <source>
        <dbReference type="Proteomes" id="UP000014197"/>
    </source>
</evidence>
<protein>
    <recommendedName>
        <fullName evidence="8">AAA+ ATPase domain-containing protein</fullName>
    </recommendedName>
</protein>
<name>R2S9F6_9ENTE</name>
<keyword evidence="2" id="KW-0378">Hydrolase</keyword>
<evidence type="ECO:0000313" key="5">
    <source>
        <dbReference type="EMBL" id="EOT61870.1"/>
    </source>
</evidence>
<organism evidence="4 6">
    <name type="scientific">Enterococcus haemoperoxidus ATCC BAA-382</name>
    <dbReference type="NCBI Taxonomy" id="1158608"/>
    <lineage>
        <taxon>Bacteria</taxon>
        <taxon>Bacillati</taxon>
        <taxon>Bacillota</taxon>
        <taxon>Bacilli</taxon>
        <taxon>Lactobacillales</taxon>
        <taxon>Enterococcaceae</taxon>
        <taxon>Enterococcus</taxon>
    </lineage>
</organism>
<dbReference type="Gene3D" id="3.40.50.300">
    <property type="entry name" value="P-loop containing nucleotide triphosphate hydrolases"/>
    <property type="match status" value="1"/>
</dbReference>
<dbReference type="AlphaFoldDB" id="R2S9F6"/>
<dbReference type="OrthoDB" id="47144at2"/>
<evidence type="ECO:0000313" key="4">
    <source>
        <dbReference type="EMBL" id="EOH92185.1"/>
    </source>
</evidence>
<proteinExistence type="predicted"/>
<evidence type="ECO:0000256" key="3">
    <source>
        <dbReference type="ARBA" id="ARBA00022840"/>
    </source>
</evidence>
<keyword evidence="7" id="KW-1185">Reference proteome</keyword>
<dbReference type="GO" id="GO:0017111">
    <property type="term" value="F:ribonucleoside triphosphate phosphatase activity"/>
    <property type="evidence" value="ECO:0007669"/>
    <property type="project" value="InterPro"/>
</dbReference>